<evidence type="ECO:0000313" key="3">
    <source>
        <dbReference type="Proteomes" id="UP000310016"/>
    </source>
</evidence>
<dbReference type="AlphaFoldDB" id="A0A4U0QCH1"/>
<feature type="transmembrane region" description="Helical" evidence="1">
    <location>
        <begin position="156"/>
        <end position="177"/>
    </location>
</feature>
<dbReference type="RefSeq" id="WP_136771655.1">
    <property type="nucleotide sequence ID" value="NZ_CP156074.1"/>
</dbReference>
<dbReference type="PIRSF" id="PIRSF027391">
    <property type="entry name" value="Hpre_diP_synt_I"/>
    <property type="match status" value="1"/>
</dbReference>
<keyword evidence="1" id="KW-1133">Transmembrane helix</keyword>
<feature type="transmembrane region" description="Helical" evidence="1">
    <location>
        <begin position="122"/>
        <end position="144"/>
    </location>
</feature>
<reference evidence="2 3" key="1">
    <citation type="submission" date="2019-04" db="EMBL/GenBank/DDBJ databases">
        <title>Chitiniphilus eburnea sp. nov., a novel chitinolytic bacterium isolated from aquaculture sludge.</title>
        <authorList>
            <person name="Sheng M."/>
        </authorList>
    </citation>
    <scope>NUCLEOTIDE SEQUENCE [LARGE SCALE GENOMIC DNA]</scope>
    <source>
        <strain evidence="2 3">HX-2-15</strain>
    </source>
</reference>
<proteinExistence type="predicted"/>
<keyword evidence="3" id="KW-1185">Reference proteome</keyword>
<gene>
    <name evidence="2" type="ORF">FAZ21_02325</name>
</gene>
<organism evidence="2 3">
    <name type="scientific">Chitiniphilus eburneus</name>
    <dbReference type="NCBI Taxonomy" id="2571148"/>
    <lineage>
        <taxon>Bacteria</taxon>
        <taxon>Pseudomonadati</taxon>
        <taxon>Pseudomonadota</taxon>
        <taxon>Betaproteobacteria</taxon>
        <taxon>Neisseriales</taxon>
        <taxon>Chitinibacteraceae</taxon>
        <taxon>Chitiniphilus</taxon>
    </lineage>
</organism>
<dbReference type="EMBL" id="SUMF01000001">
    <property type="protein sequence ID" value="TJZ79141.1"/>
    <property type="molecule type" value="Genomic_DNA"/>
</dbReference>
<dbReference type="Pfam" id="PF07456">
    <property type="entry name" value="Hpre_diP_synt_I"/>
    <property type="match status" value="1"/>
</dbReference>
<accession>A0A4U0QCH1</accession>
<evidence type="ECO:0000256" key="1">
    <source>
        <dbReference type="SAM" id="Phobius"/>
    </source>
</evidence>
<keyword evidence="1" id="KW-0472">Membrane</keyword>
<protein>
    <submittedName>
        <fullName evidence="2">Gx transporter family protein</fullName>
    </submittedName>
</protein>
<name>A0A4U0QCH1_9NEIS</name>
<keyword evidence="1" id="KW-0812">Transmembrane</keyword>
<feature type="transmembrane region" description="Helical" evidence="1">
    <location>
        <begin position="50"/>
        <end position="67"/>
    </location>
</feature>
<feature type="transmembrane region" description="Helical" evidence="1">
    <location>
        <begin position="79"/>
        <end position="110"/>
    </location>
</feature>
<comment type="caution">
    <text evidence="2">The sequence shown here is derived from an EMBL/GenBank/DDBJ whole genome shotgun (WGS) entry which is preliminary data.</text>
</comment>
<dbReference type="Proteomes" id="UP000310016">
    <property type="component" value="Unassembled WGS sequence"/>
</dbReference>
<dbReference type="InterPro" id="IPR010898">
    <property type="entry name" value="Hpre_diP_synth_I"/>
</dbReference>
<sequence length="181" mass="19027">MPSDTEHPLPGCAPATTFVSAADRRIAGYAAIAIALSVMEAAIPTPIPGVKPGLANIVVLLVLWRHGWQEAAWVGLLRIFGAALALGGLFSPGFALSLAGGLCSLAVLALVQHLPRRWFGPVGLSILAAFAHISGQLLLARLWLIPHEGLWRLAPLFAGAALLFGLVNGLIVARMLLEKPR</sequence>
<dbReference type="Gene3D" id="1.10.1760.20">
    <property type="match status" value="1"/>
</dbReference>
<evidence type="ECO:0000313" key="2">
    <source>
        <dbReference type="EMBL" id="TJZ79141.1"/>
    </source>
</evidence>
<dbReference type="OrthoDB" id="9799095at2"/>
<dbReference type="InterPro" id="IPR014535">
    <property type="entry name" value="Hpre_diP_synt_I"/>
</dbReference>